<dbReference type="RefSeq" id="WP_007090685.1">
    <property type="nucleotide sequence ID" value="NZ_OBMM01000008.1"/>
</dbReference>
<proteinExistence type="predicted"/>
<evidence type="ECO:0000313" key="3">
    <source>
        <dbReference type="Proteomes" id="UP000219068"/>
    </source>
</evidence>
<sequence length="74" mass="8187">MAMKLNKIISCPANDNGKAKNADIDVHICTISRAVGYHLARKHYLAWEKKQRRAANDNSPATLEEEIKGKGPKG</sequence>
<name>A0A285TXE1_9PROT</name>
<evidence type="ECO:0000313" key="2">
    <source>
        <dbReference type="EMBL" id="SOC30148.1"/>
    </source>
</evidence>
<feature type="compositionally biased region" description="Basic and acidic residues" evidence="1">
    <location>
        <begin position="65"/>
        <end position="74"/>
    </location>
</feature>
<dbReference type="AlphaFoldDB" id="A0A285TXE1"/>
<gene>
    <name evidence="2" type="ORF">SAMN05428964_108134</name>
</gene>
<accession>A0A285TXE1</accession>
<dbReference type="Proteomes" id="UP000219068">
    <property type="component" value="Unassembled WGS sequence"/>
</dbReference>
<evidence type="ECO:0000256" key="1">
    <source>
        <dbReference type="SAM" id="MobiDB-lite"/>
    </source>
</evidence>
<reference evidence="2 3" key="1">
    <citation type="submission" date="2017-08" db="EMBL/GenBank/DDBJ databases">
        <authorList>
            <person name="de Groot N.N."/>
        </authorList>
    </citation>
    <scope>NUCLEOTIDE SEQUENCE [LARGE SCALE GENOMIC DNA]</scope>
    <source>
        <strain evidence="2 3">USBA 78</strain>
    </source>
</reference>
<organism evidence="2 3">
    <name type="scientific">Thalassospira xiamenensis</name>
    <dbReference type="NCBI Taxonomy" id="220697"/>
    <lineage>
        <taxon>Bacteria</taxon>
        <taxon>Pseudomonadati</taxon>
        <taxon>Pseudomonadota</taxon>
        <taxon>Alphaproteobacteria</taxon>
        <taxon>Rhodospirillales</taxon>
        <taxon>Thalassospiraceae</taxon>
        <taxon>Thalassospira</taxon>
    </lineage>
</organism>
<protein>
    <submittedName>
        <fullName evidence="2">Uncharacterized protein</fullName>
    </submittedName>
</protein>
<feature type="region of interest" description="Disordered" evidence="1">
    <location>
        <begin position="50"/>
        <end position="74"/>
    </location>
</feature>
<dbReference type="GeneID" id="31928507"/>
<dbReference type="EMBL" id="OBMM01000008">
    <property type="protein sequence ID" value="SOC30148.1"/>
    <property type="molecule type" value="Genomic_DNA"/>
</dbReference>